<dbReference type="Proteomes" id="UP000317043">
    <property type="component" value="Unassembled WGS sequence"/>
</dbReference>
<dbReference type="AlphaFoldDB" id="A0A543B2J1"/>
<dbReference type="RefSeq" id="WP_142044050.1">
    <property type="nucleotide sequence ID" value="NZ_JBHTGS010000002.1"/>
</dbReference>
<organism evidence="1 2">
    <name type="scientific">Stackebrandtia endophytica</name>
    <dbReference type="NCBI Taxonomy" id="1496996"/>
    <lineage>
        <taxon>Bacteria</taxon>
        <taxon>Bacillati</taxon>
        <taxon>Actinomycetota</taxon>
        <taxon>Actinomycetes</taxon>
        <taxon>Glycomycetales</taxon>
        <taxon>Glycomycetaceae</taxon>
        <taxon>Stackebrandtia</taxon>
    </lineage>
</organism>
<dbReference type="InParanoid" id="A0A543B2J1"/>
<reference evidence="1 2" key="1">
    <citation type="submission" date="2019-06" db="EMBL/GenBank/DDBJ databases">
        <title>Sequencing the genomes of 1000 actinobacteria strains.</title>
        <authorList>
            <person name="Klenk H.-P."/>
        </authorList>
    </citation>
    <scope>NUCLEOTIDE SEQUENCE [LARGE SCALE GENOMIC DNA]</scope>
    <source>
        <strain evidence="1 2">DSM 45928</strain>
    </source>
</reference>
<dbReference type="OrthoDB" id="9869812at2"/>
<gene>
    <name evidence="1" type="ORF">FB566_4642</name>
</gene>
<name>A0A543B2J1_9ACTN</name>
<comment type="caution">
    <text evidence="1">The sequence shown here is derived from an EMBL/GenBank/DDBJ whole genome shotgun (WGS) entry which is preliminary data.</text>
</comment>
<sequence length="118" mass="12894">MEIDLDEIRKTGNEYFPAVADEFERIGTKIGDLSLAAGLKGQIADGTEQVDLQDALNGFHSVIAKALTTSADYLEDCGECLVQIADEYDSTDQHTAEEIYRPSAGFEDQAYNKPDSAQ</sequence>
<accession>A0A543B2J1</accession>
<evidence type="ECO:0008006" key="3">
    <source>
        <dbReference type="Google" id="ProtNLM"/>
    </source>
</evidence>
<evidence type="ECO:0000313" key="2">
    <source>
        <dbReference type="Proteomes" id="UP000317043"/>
    </source>
</evidence>
<dbReference type="EMBL" id="VFOW01000001">
    <property type="protein sequence ID" value="TQL79041.1"/>
    <property type="molecule type" value="Genomic_DNA"/>
</dbReference>
<keyword evidence="2" id="KW-1185">Reference proteome</keyword>
<proteinExistence type="predicted"/>
<evidence type="ECO:0000313" key="1">
    <source>
        <dbReference type="EMBL" id="TQL79041.1"/>
    </source>
</evidence>
<protein>
    <recommendedName>
        <fullName evidence="3">Excreted virulence factor EspC (Type VII ESX diderm)</fullName>
    </recommendedName>
</protein>